<accession>A0ABV5Q434</accession>
<dbReference type="Proteomes" id="UP001589646">
    <property type="component" value="Unassembled WGS sequence"/>
</dbReference>
<keyword evidence="2" id="KW-1185">Reference proteome</keyword>
<organism evidence="1 2">
    <name type="scientific">Nonomuraea roseola</name>
    <dbReference type="NCBI Taxonomy" id="46179"/>
    <lineage>
        <taxon>Bacteria</taxon>
        <taxon>Bacillati</taxon>
        <taxon>Actinomycetota</taxon>
        <taxon>Actinomycetes</taxon>
        <taxon>Streptosporangiales</taxon>
        <taxon>Streptosporangiaceae</taxon>
        <taxon>Nonomuraea</taxon>
    </lineage>
</organism>
<evidence type="ECO:0000313" key="1">
    <source>
        <dbReference type="EMBL" id="MFB9530079.1"/>
    </source>
</evidence>
<gene>
    <name evidence="1" type="ORF">ACFFRN_26055</name>
</gene>
<proteinExistence type="predicted"/>
<dbReference type="EMBL" id="JBHMCE010000008">
    <property type="protein sequence ID" value="MFB9530079.1"/>
    <property type="molecule type" value="Genomic_DNA"/>
</dbReference>
<sequence>MVAWLSSDVAGPAEVVSTADDLGYACTFAYVAEDSQVARPS</sequence>
<dbReference type="RefSeq" id="WP_346125239.1">
    <property type="nucleotide sequence ID" value="NZ_BAAAXC010000015.1"/>
</dbReference>
<comment type="caution">
    <text evidence="1">The sequence shown here is derived from an EMBL/GenBank/DDBJ whole genome shotgun (WGS) entry which is preliminary data.</text>
</comment>
<reference evidence="1 2" key="1">
    <citation type="submission" date="2024-09" db="EMBL/GenBank/DDBJ databases">
        <authorList>
            <person name="Sun Q."/>
            <person name="Mori K."/>
        </authorList>
    </citation>
    <scope>NUCLEOTIDE SEQUENCE [LARGE SCALE GENOMIC DNA]</scope>
    <source>
        <strain evidence="1 2">JCM 3323</strain>
    </source>
</reference>
<protein>
    <submittedName>
        <fullName evidence="1">Uncharacterized protein</fullName>
    </submittedName>
</protein>
<evidence type="ECO:0000313" key="2">
    <source>
        <dbReference type="Proteomes" id="UP001589646"/>
    </source>
</evidence>
<name>A0ABV5Q434_9ACTN</name>